<reference evidence="2" key="1">
    <citation type="journal article" date="2021" name="PeerJ">
        <title>Extensive microbial diversity within the chicken gut microbiome revealed by metagenomics and culture.</title>
        <authorList>
            <person name="Gilroy R."/>
            <person name="Ravi A."/>
            <person name="Getino M."/>
            <person name="Pursley I."/>
            <person name="Horton D.L."/>
            <person name="Alikhan N.F."/>
            <person name="Baker D."/>
            <person name="Gharbi K."/>
            <person name="Hall N."/>
            <person name="Watson M."/>
            <person name="Adriaenssens E.M."/>
            <person name="Foster-Nyarko E."/>
            <person name="Jarju S."/>
            <person name="Secka A."/>
            <person name="Antonio M."/>
            <person name="Oren A."/>
            <person name="Chaudhuri R.R."/>
            <person name="La Ragione R."/>
            <person name="Hildebrand F."/>
            <person name="Pallen M.J."/>
        </authorList>
    </citation>
    <scope>NUCLEOTIDE SEQUENCE</scope>
    <source>
        <strain evidence="2">14975</strain>
    </source>
</reference>
<accession>A0A9D1VBF5</accession>
<dbReference type="Proteomes" id="UP000823964">
    <property type="component" value="Unassembled WGS sequence"/>
</dbReference>
<evidence type="ECO:0000313" key="2">
    <source>
        <dbReference type="EMBL" id="HIX20051.1"/>
    </source>
</evidence>
<evidence type="ECO:0000256" key="1">
    <source>
        <dbReference type="HAMAP-Rule" id="MF_00122"/>
    </source>
</evidence>
<keyword evidence="1" id="KW-0067">ATP-binding</keyword>
<dbReference type="HAMAP" id="MF_00122">
    <property type="entry name" value="GatC"/>
    <property type="match status" value="1"/>
</dbReference>
<protein>
    <recommendedName>
        <fullName evidence="1">Aspartyl/glutamyl-tRNA(Asn/Gln) amidotransferase subunit C</fullName>
        <shortName evidence="1">Asp/Glu-ADT subunit C</shortName>
        <ecNumber evidence="1">6.3.5.-</ecNumber>
    </recommendedName>
</protein>
<dbReference type="Gene3D" id="1.10.20.60">
    <property type="entry name" value="Glu-tRNAGln amidotransferase C subunit, N-terminal domain"/>
    <property type="match status" value="1"/>
</dbReference>
<comment type="function">
    <text evidence="1">Allows the formation of correctly charged Asn-tRNA(Asn) or Gln-tRNA(Gln) through the transamidation of misacylated Asp-tRNA(Asn) or Glu-tRNA(Gln) in organisms which lack either or both of asparaginyl-tRNA or glutaminyl-tRNA synthetases. The reaction takes place in the presence of glutamine and ATP through an activated phospho-Asp-tRNA(Asn) or phospho-Glu-tRNA(Gln).</text>
</comment>
<organism evidence="2 3">
    <name type="scientific">Candidatus Akkermansia intestinigallinarum</name>
    <dbReference type="NCBI Taxonomy" id="2838431"/>
    <lineage>
        <taxon>Bacteria</taxon>
        <taxon>Pseudomonadati</taxon>
        <taxon>Verrucomicrobiota</taxon>
        <taxon>Verrucomicrobiia</taxon>
        <taxon>Verrucomicrobiales</taxon>
        <taxon>Akkermansiaceae</taxon>
        <taxon>Akkermansia</taxon>
    </lineage>
</organism>
<dbReference type="GO" id="GO:0050567">
    <property type="term" value="F:glutaminyl-tRNA synthase (glutamine-hydrolyzing) activity"/>
    <property type="evidence" value="ECO:0007669"/>
    <property type="project" value="UniProtKB-UniRule"/>
</dbReference>
<comment type="catalytic activity">
    <reaction evidence="1">
        <text>L-aspartyl-tRNA(Asn) + L-glutamine + ATP + H2O = L-asparaginyl-tRNA(Asn) + L-glutamate + ADP + phosphate + 2 H(+)</text>
        <dbReference type="Rhea" id="RHEA:14513"/>
        <dbReference type="Rhea" id="RHEA-COMP:9674"/>
        <dbReference type="Rhea" id="RHEA-COMP:9677"/>
        <dbReference type="ChEBI" id="CHEBI:15377"/>
        <dbReference type="ChEBI" id="CHEBI:15378"/>
        <dbReference type="ChEBI" id="CHEBI:29985"/>
        <dbReference type="ChEBI" id="CHEBI:30616"/>
        <dbReference type="ChEBI" id="CHEBI:43474"/>
        <dbReference type="ChEBI" id="CHEBI:58359"/>
        <dbReference type="ChEBI" id="CHEBI:78515"/>
        <dbReference type="ChEBI" id="CHEBI:78516"/>
        <dbReference type="ChEBI" id="CHEBI:456216"/>
    </reaction>
</comment>
<dbReference type="GO" id="GO:0006450">
    <property type="term" value="P:regulation of translational fidelity"/>
    <property type="evidence" value="ECO:0007669"/>
    <property type="project" value="InterPro"/>
</dbReference>
<dbReference type="PANTHER" id="PTHR15004:SF0">
    <property type="entry name" value="GLUTAMYL-TRNA(GLN) AMIDOTRANSFERASE SUBUNIT C, MITOCHONDRIAL"/>
    <property type="match status" value="1"/>
</dbReference>
<dbReference type="GO" id="GO:0006412">
    <property type="term" value="P:translation"/>
    <property type="evidence" value="ECO:0007669"/>
    <property type="project" value="UniProtKB-UniRule"/>
</dbReference>
<dbReference type="EMBL" id="DXFQ01000097">
    <property type="protein sequence ID" value="HIX20051.1"/>
    <property type="molecule type" value="Genomic_DNA"/>
</dbReference>
<comment type="catalytic activity">
    <reaction evidence="1">
        <text>L-glutamyl-tRNA(Gln) + L-glutamine + ATP + H2O = L-glutaminyl-tRNA(Gln) + L-glutamate + ADP + phosphate + H(+)</text>
        <dbReference type="Rhea" id="RHEA:17521"/>
        <dbReference type="Rhea" id="RHEA-COMP:9681"/>
        <dbReference type="Rhea" id="RHEA-COMP:9684"/>
        <dbReference type="ChEBI" id="CHEBI:15377"/>
        <dbReference type="ChEBI" id="CHEBI:15378"/>
        <dbReference type="ChEBI" id="CHEBI:29985"/>
        <dbReference type="ChEBI" id="CHEBI:30616"/>
        <dbReference type="ChEBI" id="CHEBI:43474"/>
        <dbReference type="ChEBI" id="CHEBI:58359"/>
        <dbReference type="ChEBI" id="CHEBI:78520"/>
        <dbReference type="ChEBI" id="CHEBI:78521"/>
        <dbReference type="ChEBI" id="CHEBI:456216"/>
    </reaction>
</comment>
<proteinExistence type="inferred from homology"/>
<comment type="caution">
    <text evidence="2">The sequence shown here is derived from an EMBL/GenBank/DDBJ whole genome shotgun (WGS) entry which is preliminary data.</text>
</comment>
<keyword evidence="1" id="KW-0547">Nucleotide-binding</keyword>
<dbReference type="AlphaFoldDB" id="A0A9D1VBF5"/>
<dbReference type="PANTHER" id="PTHR15004">
    <property type="entry name" value="GLUTAMYL-TRNA(GLN) AMIDOTRANSFERASE SUBUNIT C, MITOCHONDRIAL"/>
    <property type="match status" value="1"/>
</dbReference>
<sequence>MQANIDVAYIAGLAKIDLTEQETERFTADLNQILSYVNQLEQWDIEGVEAMTHPLPTCDALRADCPGESLDRQAALANAPAQEDGQFRVPKVVESAH</sequence>
<dbReference type="InterPro" id="IPR003837">
    <property type="entry name" value="GatC"/>
</dbReference>
<comment type="similarity">
    <text evidence="1">Belongs to the GatC family.</text>
</comment>
<dbReference type="GO" id="GO:0070681">
    <property type="term" value="P:glutaminyl-tRNAGln biosynthesis via transamidation"/>
    <property type="evidence" value="ECO:0007669"/>
    <property type="project" value="TreeGrafter"/>
</dbReference>
<evidence type="ECO:0000313" key="3">
    <source>
        <dbReference type="Proteomes" id="UP000823964"/>
    </source>
</evidence>
<keyword evidence="1" id="KW-0648">Protein biosynthesis</keyword>
<reference evidence="2" key="2">
    <citation type="submission" date="2021-04" db="EMBL/GenBank/DDBJ databases">
        <authorList>
            <person name="Gilroy R."/>
        </authorList>
    </citation>
    <scope>NUCLEOTIDE SEQUENCE</scope>
    <source>
        <strain evidence="2">14975</strain>
    </source>
</reference>
<dbReference type="NCBIfam" id="TIGR00135">
    <property type="entry name" value="gatC"/>
    <property type="match status" value="1"/>
</dbReference>
<dbReference type="InterPro" id="IPR036113">
    <property type="entry name" value="Asp/Glu-ADT_sf_sub_c"/>
</dbReference>
<name>A0A9D1VBF5_9BACT</name>
<keyword evidence="1" id="KW-0436">Ligase</keyword>
<dbReference type="EC" id="6.3.5.-" evidence="1"/>
<dbReference type="SUPFAM" id="SSF141000">
    <property type="entry name" value="Glu-tRNAGln amidotransferase C subunit"/>
    <property type="match status" value="1"/>
</dbReference>
<dbReference type="Pfam" id="PF02686">
    <property type="entry name" value="GatC"/>
    <property type="match status" value="1"/>
</dbReference>
<comment type="subunit">
    <text evidence="1">Heterotrimer of A, B and C subunits.</text>
</comment>
<dbReference type="GO" id="GO:0005524">
    <property type="term" value="F:ATP binding"/>
    <property type="evidence" value="ECO:0007669"/>
    <property type="project" value="UniProtKB-KW"/>
</dbReference>
<gene>
    <name evidence="1 2" type="primary">gatC</name>
    <name evidence="2" type="ORF">H9862_05545</name>
</gene>